<dbReference type="AlphaFoldDB" id="A0A2R6XKH9"/>
<gene>
    <name evidence="2" type="ORF">MARPO_0011s0215</name>
</gene>
<keyword evidence="1" id="KW-0732">Signal</keyword>
<dbReference type="Proteomes" id="UP000244005">
    <property type="component" value="Unassembled WGS sequence"/>
</dbReference>
<protein>
    <submittedName>
        <fullName evidence="2">Uncharacterized protein</fullName>
    </submittedName>
</protein>
<sequence>MHSFVSILLWLKVLEHLKVLESSISTYWLPTFVRILFSHGTSTMNQRIRHHSSFFTSSFCKTRQESSISTGDYCECTFTIEIPPLYA</sequence>
<feature type="signal peptide" evidence="1">
    <location>
        <begin position="1"/>
        <end position="16"/>
    </location>
</feature>
<dbReference type="EMBL" id="KZ772683">
    <property type="protein sequence ID" value="PTQ46566.1"/>
    <property type="molecule type" value="Genomic_DNA"/>
</dbReference>
<dbReference type="Gramene" id="Mp4g12330.1">
    <property type="protein sequence ID" value="Mp4g12330.1.cds1"/>
    <property type="gene ID" value="Mp4g12330"/>
</dbReference>
<evidence type="ECO:0000313" key="3">
    <source>
        <dbReference type="Proteomes" id="UP000244005"/>
    </source>
</evidence>
<keyword evidence="3" id="KW-1185">Reference proteome</keyword>
<evidence type="ECO:0000313" key="2">
    <source>
        <dbReference type="EMBL" id="PTQ46566.1"/>
    </source>
</evidence>
<feature type="chain" id="PRO_5015356355" evidence="1">
    <location>
        <begin position="17"/>
        <end position="87"/>
    </location>
</feature>
<accession>A0A2R6XKH9</accession>
<proteinExistence type="predicted"/>
<evidence type="ECO:0000256" key="1">
    <source>
        <dbReference type="SAM" id="SignalP"/>
    </source>
</evidence>
<name>A0A2R6XKH9_MARPO</name>
<organism evidence="2 3">
    <name type="scientific">Marchantia polymorpha</name>
    <name type="common">Common liverwort</name>
    <name type="synonym">Marchantia aquatica</name>
    <dbReference type="NCBI Taxonomy" id="3197"/>
    <lineage>
        <taxon>Eukaryota</taxon>
        <taxon>Viridiplantae</taxon>
        <taxon>Streptophyta</taxon>
        <taxon>Embryophyta</taxon>
        <taxon>Marchantiophyta</taxon>
        <taxon>Marchantiopsida</taxon>
        <taxon>Marchantiidae</taxon>
        <taxon>Marchantiales</taxon>
        <taxon>Marchantiaceae</taxon>
        <taxon>Marchantia</taxon>
    </lineage>
</organism>
<reference evidence="3" key="1">
    <citation type="journal article" date="2017" name="Cell">
        <title>Insights into land plant evolution garnered from the Marchantia polymorpha genome.</title>
        <authorList>
            <person name="Bowman J.L."/>
            <person name="Kohchi T."/>
            <person name="Yamato K.T."/>
            <person name="Jenkins J."/>
            <person name="Shu S."/>
            <person name="Ishizaki K."/>
            <person name="Yamaoka S."/>
            <person name="Nishihama R."/>
            <person name="Nakamura Y."/>
            <person name="Berger F."/>
            <person name="Adam C."/>
            <person name="Aki S.S."/>
            <person name="Althoff F."/>
            <person name="Araki T."/>
            <person name="Arteaga-Vazquez M.A."/>
            <person name="Balasubrmanian S."/>
            <person name="Barry K."/>
            <person name="Bauer D."/>
            <person name="Boehm C.R."/>
            <person name="Briginshaw L."/>
            <person name="Caballero-Perez J."/>
            <person name="Catarino B."/>
            <person name="Chen F."/>
            <person name="Chiyoda S."/>
            <person name="Chovatia M."/>
            <person name="Davies K.M."/>
            <person name="Delmans M."/>
            <person name="Demura T."/>
            <person name="Dierschke T."/>
            <person name="Dolan L."/>
            <person name="Dorantes-Acosta A.E."/>
            <person name="Eklund D.M."/>
            <person name="Florent S.N."/>
            <person name="Flores-Sandoval E."/>
            <person name="Fujiyama A."/>
            <person name="Fukuzawa H."/>
            <person name="Galik B."/>
            <person name="Grimanelli D."/>
            <person name="Grimwood J."/>
            <person name="Grossniklaus U."/>
            <person name="Hamada T."/>
            <person name="Haseloff J."/>
            <person name="Hetherington A.J."/>
            <person name="Higo A."/>
            <person name="Hirakawa Y."/>
            <person name="Hundley H.N."/>
            <person name="Ikeda Y."/>
            <person name="Inoue K."/>
            <person name="Inoue S.I."/>
            <person name="Ishida S."/>
            <person name="Jia Q."/>
            <person name="Kakita M."/>
            <person name="Kanazawa T."/>
            <person name="Kawai Y."/>
            <person name="Kawashima T."/>
            <person name="Kennedy M."/>
            <person name="Kinose K."/>
            <person name="Kinoshita T."/>
            <person name="Kohara Y."/>
            <person name="Koide E."/>
            <person name="Komatsu K."/>
            <person name="Kopischke S."/>
            <person name="Kubo M."/>
            <person name="Kyozuka J."/>
            <person name="Lagercrantz U."/>
            <person name="Lin S.S."/>
            <person name="Lindquist E."/>
            <person name="Lipzen A.M."/>
            <person name="Lu C.W."/>
            <person name="De Luna E."/>
            <person name="Martienssen R.A."/>
            <person name="Minamino N."/>
            <person name="Mizutani M."/>
            <person name="Mizutani M."/>
            <person name="Mochizuki N."/>
            <person name="Monte I."/>
            <person name="Mosher R."/>
            <person name="Nagasaki H."/>
            <person name="Nakagami H."/>
            <person name="Naramoto S."/>
            <person name="Nishitani K."/>
            <person name="Ohtani M."/>
            <person name="Okamoto T."/>
            <person name="Okumura M."/>
            <person name="Phillips J."/>
            <person name="Pollak B."/>
            <person name="Reinders A."/>
            <person name="Rovekamp M."/>
            <person name="Sano R."/>
            <person name="Sawa S."/>
            <person name="Schmid M.W."/>
            <person name="Shirakawa M."/>
            <person name="Solano R."/>
            <person name="Spunde A."/>
            <person name="Suetsugu N."/>
            <person name="Sugano S."/>
            <person name="Sugiyama A."/>
            <person name="Sun R."/>
            <person name="Suzuki Y."/>
            <person name="Takenaka M."/>
            <person name="Takezawa D."/>
            <person name="Tomogane H."/>
            <person name="Tsuzuki M."/>
            <person name="Ueda T."/>
            <person name="Umeda M."/>
            <person name="Ward J.M."/>
            <person name="Watanabe Y."/>
            <person name="Yazaki K."/>
            <person name="Yokoyama R."/>
            <person name="Yoshitake Y."/>
            <person name="Yotsui I."/>
            <person name="Zachgo S."/>
            <person name="Schmutz J."/>
        </authorList>
    </citation>
    <scope>NUCLEOTIDE SEQUENCE [LARGE SCALE GENOMIC DNA]</scope>
    <source>
        <strain evidence="3">Tak-1</strain>
    </source>
</reference>